<evidence type="ECO:0008006" key="3">
    <source>
        <dbReference type="Google" id="ProtNLM"/>
    </source>
</evidence>
<organism evidence="1 2">
    <name type="scientific">Alkalihalobacillus alcalophilus ATCC 27647 = CGMCC 1.3604</name>
    <dbReference type="NCBI Taxonomy" id="1218173"/>
    <lineage>
        <taxon>Bacteria</taxon>
        <taxon>Bacillati</taxon>
        <taxon>Bacillota</taxon>
        <taxon>Bacilli</taxon>
        <taxon>Bacillales</taxon>
        <taxon>Bacillaceae</taxon>
        <taxon>Alkalihalobacillus</taxon>
    </lineage>
</organism>
<dbReference type="EMBL" id="ALPT02000001">
    <property type="protein sequence ID" value="KGA99128.1"/>
    <property type="molecule type" value="Genomic_DNA"/>
</dbReference>
<dbReference type="Pfam" id="PF10673">
    <property type="entry name" value="DUF2487"/>
    <property type="match status" value="1"/>
</dbReference>
<sequence>MKWQVKEMDKFLQAKEYVDTAFLPLIPVSGHNQLKTIVSMGEFITIMTNELERQFQGRAVLFPAFTYLKSEKESEREQRLQAWISDLQEGEMKHIFLLTSDAEWKMNEESLNASLIWLPTIPLEHMDLTNKQQVIAEQIKQLVPLLTNKWQNL</sequence>
<evidence type="ECO:0000313" key="1">
    <source>
        <dbReference type="EMBL" id="KGA99128.1"/>
    </source>
</evidence>
<gene>
    <name evidence="1" type="ORF">BALCAV_0200285</name>
</gene>
<dbReference type="AlphaFoldDB" id="A0A094WSS2"/>
<name>A0A094WSS2_ALKAL</name>
<accession>A0A094WSS2</accession>
<proteinExistence type="predicted"/>
<reference evidence="1 2" key="1">
    <citation type="journal article" date="2014" name="Genome Announc.">
        <title>Draft Genome Sequence of Bacillus alcalophilus AV1934, a Classic Alkaliphile Isolated from Human Feces in 1934.</title>
        <authorList>
            <person name="Attie O."/>
            <person name="Jayaprakash A."/>
            <person name="Shah H."/>
            <person name="Paulsen I.T."/>
            <person name="Morino M."/>
            <person name="Takahashi Y."/>
            <person name="Narumi I."/>
            <person name="Sachidanandam R."/>
            <person name="Satoh K."/>
            <person name="Ito M."/>
            <person name="Krulwich T.A."/>
        </authorList>
    </citation>
    <scope>NUCLEOTIDE SEQUENCE [LARGE SCALE GENOMIC DNA]</scope>
    <source>
        <strain evidence="1 2">AV1934</strain>
    </source>
</reference>
<dbReference type="Proteomes" id="UP000002754">
    <property type="component" value="Unassembled WGS sequence"/>
</dbReference>
<keyword evidence="2" id="KW-1185">Reference proteome</keyword>
<dbReference type="OrthoDB" id="2678750at2"/>
<comment type="caution">
    <text evidence="1">The sequence shown here is derived from an EMBL/GenBank/DDBJ whole genome shotgun (WGS) entry which is preliminary data.</text>
</comment>
<dbReference type="eggNOG" id="ENOG5032SRK">
    <property type="taxonomic scope" value="Bacteria"/>
</dbReference>
<evidence type="ECO:0000313" key="2">
    <source>
        <dbReference type="Proteomes" id="UP000002754"/>
    </source>
</evidence>
<protein>
    <recommendedName>
        <fullName evidence="3">DUF2487 domain-containing protein</fullName>
    </recommendedName>
</protein>
<dbReference type="STRING" id="1218173.BALCAV_0200285"/>
<dbReference type="InterPro" id="IPR019615">
    <property type="entry name" value="DUF2487"/>
</dbReference>